<organism evidence="3 4">
    <name type="scientific">Neomesorhizobium albiziae</name>
    <dbReference type="NCBI Taxonomy" id="335020"/>
    <lineage>
        <taxon>Bacteria</taxon>
        <taxon>Pseudomonadati</taxon>
        <taxon>Pseudomonadota</taxon>
        <taxon>Alphaproteobacteria</taxon>
        <taxon>Hyphomicrobiales</taxon>
        <taxon>Phyllobacteriaceae</taxon>
        <taxon>Neomesorhizobium</taxon>
    </lineage>
</organism>
<keyword evidence="1" id="KW-0732">Signal</keyword>
<evidence type="ECO:0000313" key="3">
    <source>
        <dbReference type="EMBL" id="SFJ96290.1"/>
    </source>
</evidence>
<protein>
    <submittedName>
        <fullName evidence="3">PQQ-dependent catabolism-associated CXXCW motif protein</fullName>
    </submittedName>
</protein>
<evidence type="ECO:0000259" key="2">
    <source>
        <dbReference type="PROSITE" id="PS50206"/>
    </source>
</evidence>
<dbReference type="CDD" id="cd00158">
    <property type="entry name" value="RHOD"/>
    <property type="match status" value="1"/>
</dbReference>
<evidence type="ECO:0000256" key="1">
    <source>
        <dbReference type="SAM" id="SignalP"/>
    </source>
</evidence>
<reference evidence="3 4" key="1">
    <citation type="submission" date="2016-10" db="EMBL/GenBank/DDBJ databases">
        <authorList>
            <person name="Varghese N."/>
            <person name="Submissions S."/>
        </authorList>
    </citation>
    <scope>NUCLEOTIDE SEQUENCE [LARGE SCALE GENOMIC DNA]</scope>
    <source>
        <strain evidence="3 4">DSM 21822</strain>
    </source>
</reference>
<feature type="signal peptide" evidence="1">
    <location>
        <begin position="1"/>
        <end position="27"/>
    </location>
</feature>
<dbReference type="InterPro" id="IPR001763">
    <property type="entry name" value="Rhodanese-like_dom"/>
</dbReference>
<keyword evidence="4" id="KW-1185">Reference proteome</keyword>
<dbReference type="PROSITE" id="PS50206">
    <property type="entry name" value="RHODANESE_3"/>
    <property type="match status" value="1"/>
</dbReference>
<dbReference type="InterPro" id="IPR036873">
    <property type="entry name" value="Rhodanese-like_dom_sf"/>
</dbReference>
<dbReference type="Proteomes" id="UP000323300">
    <property type="component" value="Unassembled WGS sequence"/>
</dbReference>
<feature type="domain" description="Rhodanese" evidence="2">
    <location>
        <begin position="116"/>
        <end position="180"/>
    </location>
</feature>
<gene>
    <name evidence="3" type="ORF">SAMN04488498_101570</name>
</gene>
<evidence type="ECO:0000313" key="4">
    <source>
        <dbReference type="Proteomes" id="UP000323300"/>
    </source>
</evidence>
<name>A0A1I3VMA2_9HYPH</name>
<dbReference type="AlphaFoldDB" id="A0A1I3VMA2"/>
<dbReference type="SUPFAM" id="SSF52821">
    <property type="entry name" value="Rhodanese/Cell cycle control phosphatase"/>
    <property type="match status" value="1"/>
</dbReference>
<sequence length="193" mass="20991">MPTAMMGKATILLLAASLFETAYPALAGDVAEPAGYRMEDYRAPVPDALRGARVVTTAEAETLWRDKTAVFFDVMPKTPKPANLPAGTIWRDAVRTDIAGSVWLPNVGYGAITEETAAYFRNGLAAHAPAKTDPILFYCMTDCWMSWNAAKRALEWGYTSVIWYPGGADGWEKAGLPVAEAKPFDEAAQKLLQ</sequence>
<dbReference type="InterPro" id="IPR022376">
    <property type="entry name" value="PQQ_CXXCW"/>
</dbReference>
<dbReference type="EMBL" id="FOSL01000001">
    <property type="protein sequence ID" value="SFJ96290.1"/>
    <property type="molecule type" value="Genomic_DNA"/>
</dbReference>
<dbReference type="RefSeq" id="WP_244621571.1">
    <property type="nucleotide sequence ID" value="NZ_BSPE01000002.1"/>
</dbReference>
<dbReference type="Gene3D" id="3.40.250.10">
    <property type="entry name" value="Rhodanese-like domain"/>
    <property type="match status" value="1"/>
</dbReference>
<feature type="chain" id="PRO_5009302272" evidence="1">
    <location>
        <begin position="28"/>
        <end position="193"/>
    </location>
</feature>
<proteinExistence type="predicted"/>
<accession>A0A1I3VMA2</accession>
<dbReference type="Pfam" id="PF00581">
    <property type="entry name" value="Rhodanese"/>
    <property type="match status" value="1"/>
</dbReference>
<dbReference type="NCBIfam" id="TIGR03865">
    <property type="entry name" value="PQQ_CXXCW"/>
    <property type="match status" value="1"/>
</dbReference>